<organism evidence="8 9">
    <name type="scientific">Candidatus Synechococcus calcipolaris G9</name>
    <dbReference type="NCBI Taxonomy" id="1497997"/>
    <lineage>
        <taxon>Bacteria</taxon>
        <taxon>Bacillati</taxon>
        <taxon>Cyanobacteriota</taxon>
        <taxon>Cyanophyceae</taxon>
        <taxon>Synechococcales</taxon>
        <taxon>Synechococcaceae</taxon>
        <taxon>Synechococcus</taxon>
    </lineage>
</organism>
<accession>A0ABT6EWK6</accession>
<evidence type="ECO:0000256" key="1">
    <source>
        <dbReference type="ARBA" id="ARBA00010699"/>
    </source>
</evidence>
<dbReference type="InterPro" id="IPR044135">
    <property type="entry name" value="Met-tRNA-FMT_C"/>
</dbReference>
<evidence type="ECO:0000256" key="3">
    <source>
        <dbReference type="ARBA" id="ARBA00022679"/>
    </source>
</evidence>
<dbReference type="Pfam" id="PF02911">
    <property type="entry name" value="Formyl_trans_C"/>
    <property type="match status" value="1"/>
</dbReference>
<dbReference type="EMBL" id="JAKKUT010000002">
    <property type="protein sequence ID" value="MDG2990146.1"/>
    <property type="molecule type" value="Genomic_DNA"/>
</dbReference>
<feature type="domain" description="Formyl transferase C-terminal" evidence="7">
    <location>
        <begin position="206"/>
        <end position="319"/>
    </location>
</feature>
<dbReference type="SUPFAM" id="SSF50486">
    <property type="entry name" value="FMT C-terminal domain-like"/>
    <property type="match status" value="1"/>
</dbReference>
<dbReference type="RefSeq" id="WP_277867594.1">
    <property type="nucleotide sequence ID" value="NZ_JAKKUT010000002.1"/>
</dbReference>
<evidence type="ECO:0000256" key="5">
    <source>
        <dbReference type="HAMAP-Rule" id="MF_00182"/>
    </source>
</evidence>
<evidence type="ECO:0000256" key="4">
    <source>
        <dbReference type="ARBA" id="ARBA00022917"/>
    </source>
</evidence>
<comment type="similarity">
    <text evidence="1 5">Belongs to the Fmt family.</text>
</comment>
<dbReference type="Proteomes" id="UP001154265">
    <property type="component" value="Unassembled WGS sequence"/>
</dbReference>
<gene>
    <name evidence="5 8" type="primary">fmt</name>
    <name evidence="8" type="ORF">L3556_04230</name>
</gene>
<reference evidence="8" key="2">
    <citation type="submission" date="2022-01" db="EMBL/GenBank/DDBJ databases">
        <authorList>
            <person name="Zivanovic Y."/>
            <person name="Moreira D."/>
            <person name="Lopez-Garcia P."/>
        </authorList>
    </citation>
    <scope>NUCLEOTIDE SEQUENCE</scope>
    <source>
        <strain evidence="8">G9</strain>
    </source>
</reference>
<dbReference type="Gene3D" id="3.40.50.12230">
    <property type="match status" value="1"/>
</dbReference>
<evidence type="ECO:0000313" key="8">
    <source>
        <dbReference type="EMBL" id="MDG2990146.1"/>
    </source>
</evidence>
<evidence type="ECO:0000259" key="6">
    <source>
        <dbReference type="Pfam" id="PF00551"/>
    </source>
</evidence>
<dbReference type="InterPro" id="IPR036477">
    <property type="entry name" value="Formyl_transf_N_sf"/>
</dbReference>
<dbReference type="PANTHER" id="PTHR11138">
    <property type="entry name" value="METHIONYL-TRNA FORMYLTRANSFERASE"/>
    <property type="match status" value="1"/>
</dbReference>
<comment type="function">
    <text evidence="5">Attaches a formyl group to the free amino group of methionyl-tRNA(fMet). The formyl group appears to play a dual role in the initiator identity of N-formylmethionyl-tRNA by promoting its recognition by IF2 and preventing the misappropriation of this tRNA by the elongation apparatus.</text>
</comment>
<keyword evidence="3 5" id="KW-0808">Transferase</keyword>
<dbReference type="Pfam" id="PF00551">
    <property type="entry name" value="Formyl_trans_N"/>
    <property type="match status" value="1"/>
</dbReference>
<evidence type="ECO:0000313" key="9">
    <source>
        <dbReference type="Proteomes" id="UP001154265"/>
    </source>
</evidence>
<dbReference type="SUPFAM" id="SSF53328">
    <property type="entry name" value="Formyltransferase"/>
    <property type="match status" value="1"/>
</dbReference>
<comment type="caution">
    <text evidence="8">The sequence shown here is derived from an EMBL/GenBank/DDBJ whole genome shotgun (WGS) entry which is preliminary data.</text>
</comment>
<protein>
    <recommendedName>
        <fullName evidence="2 5">Methionyl-tRNA formyltransferase</fullName>
        <ecNumber evidence="2 5">2.1.2.9</ecNumber>
    </recommendedName>
</protein>
<dbReference type="EC" id="2.1.2.9" evidence="2 5"/>
<comment type="catalytic activity">
    <reaction evidence="5">
        <text>L-methionyl-tRNA(fMet) + (6R)-10-formyltetrahydrofolate = N-formyl-L-methionyl-tRNA(fMet) + (6S)-5,6,7,8-tetrahydrofolate + H(+)</text>
        <dbReference type="Rhea" id="RHEA:24380"/>
        <dbReference type="Rhea" id="RHEA-COMP:9952"/>
        <dbReference type="Rhea" id="RHEA-COMP:9953"/>
        <dbReference type="ChEBI" id="CHEBI:15378"/>
        <dbReference type="ChEBI" id="CHEBI:57453"/>
        <dbReference type="ChEBI" id="CHEBI:78530"/>
        <dbReference type="ChEBI" id="CHEBI:78844"/>
        <dbReference type="ChEBI" id="CHEBI:195366"/>
        <dbReference type="EC" id="2.1.2.9"/>
    </reaction>
</comment>
<dbReference type="GO" id="GO:0004479">
    <property type="term" value="F:methionyl-tRNA formyltransferase activity"/>
    <property type="evidence" value="ECO:0007669"/>
    <property type="project" value="UniProtKB-EC"/>
</dbReference>
<name>A0ABT6EWK6_9SYNE</name>
<reference evidence="8" key="1">
    <citation type="journal article" date="2022" name="Genome Biol. Evol.">
        <title>A New Gene Family Diagnostic for Intracellular Biomineralization of Amorphous Ca Carbonates by Cyanobacteria.</title>
        <authorList>
            <person name="Benzerara K."/>
            <person name="Duprat E."/>
            <person name="Bitard-Feildel T."/>
            <person name="Caumes G."/>
            <person name="Cassier-Chauvat C."/>
            <person name="Chauvat F."/>
            <person name="Dezi M."/>
            <person name="Diop S.I."/>
            <person name="Gaschignard G."/>
            <person name="Gorgen S."/>
            <person name="Gugger M."/>
            <person name="Lopez-Garcia P."/>
            <person name="Millet M."/>
            <person name="Skouri-Panet F."/>
            <person name="Moreira D."/>
            <person name="Callebaut I."/>
        </authorList>
    </citation>
    <scope>NUCLEOTIDE SEQUENCE</scope>
    <source>
        <strain evidence="8">G9</strain>
    </source>
</reference>
<feature type="domain" description="Formyl transferase N-terminal" evidence="6">
    <location>
        <begin position="1"/>
        <end position="180"/>
    </location>
</feature>
<evidence type="ECO:0000256" key="2">
    <source>
        <dbReference type="ARBA" id="ARBA00012261"/>
    </source>
</evidence>
<dbReference type="HAMAP" id="MF_00182">
    <property type="entry name" value="Formyl_trans"/>
    <property type="match status" value="1"/>
</dbReference>
<dbReference type="PANTHER" id="PTHR11138:SF5">
    <property type="entry name" value="METHIONYL-TRNA FORMYLTRANSFERASE, MITOCHONDRIAL"/>
    <property type="match status" value="1"/>
</dbReference>
<keyword evidence="4 5" id="KW-0648">Protein biosynthesis</keyword>
<dbReference type="InterPro" id="IPR002376">
    <property type="entry name" value="Formyl_transf_N"/>
</dbReference>
<proteinExistence type="inferred from homology"/>
<dbReference type="InterPro" id="IPR005793">
    <property type="entry name" value="Formyl_trans_C"/>
</dbReference>
<dbReference type="PROSITE" id="PS00373">
    <property type="entry name" value="GART"/>
    <property type="match status" value="1"/>
</dbReference>
<evidence type="ECO:0000259" key="7">
    <source>
        <dbReference type="Pfam" id="PF02911"/>
    </source>
</evidence>
<keyword evidence="9" id="KW-1185">Reference proteome</keyword>
<dbReference type="CDD" id="cd08646">
    <property type="entry name" value="FMT_core_Met-tRNA-FMT_N"/>
    <property type="match status" value="1"/>
</dbReference>
<sequence>MRVVFFGTPNFAVPTLEQLIDHRDISVVGVVTQPDKRRGRGQQFSPSPVKKIAQAHDIPLWQPTKIKRSPEVIQELRSLDADFFVVVAYGQILSQEILDIPRYGCVNNHGSLLPAYRGAAPIQWALYDGERETGMTTMLMDAGMDTGAILLQERLGISLTDNAQTLGEKLAAVGAELMIPTLLQLQSGEITPQAQNEQDATYARLIQKEDYVLDWSRNALALHHQIRGFYPHCYGTWNGVSLKAIASLPLVPECGDQLPPELGAWLGAAKITAGVAGEVVGLVKGRGPVIQTGQGGLLLEQVQLSGKRVQSGWDFVNGVRLALGDLLG</sequence>
<dbReference type="InterPro" id="IPR005794">
    <property type="entry name" value="Fmt"/>
</dbReference>
<dbReference type="InterPro" id="IPR041711">
    <property type="entry name" value="Met-tRNA-FMT_N"/>
</dbReference>
<dbReference type="CDD" id="cd08704">
    <property type="entry name" value="Met_tRNA_FMT_C"/>
    <property type="match status" value="1"/>
</dbReference>
<feature type="binding site" evidence="5">
    <location>
        <begin position="111"/>
        <end position="114"/>
    </location>
    <ligand>
        <name>(6S)-5,6,7,8-tetrahydrofolate</name>
        <dbReference type="ChEBI" id="CHEBI:57453"/>
    </ligand>
</feature>
<dbReference type="InterPro" id="IPR011034">
    <property type="entry name" value="Formyl_transferase-like_C_sf"/>
</dbReference>
<dbReference type="NCBIfam" id="TIGR00460">
    <property type="entry name" value="fmt"/>
    <property type="match status" value="1"/>
</dbReference>
<dbReference type="InterPro" id="IPR001555">
    <property type="entry name" value="GART_AS"/>
</dbReference>